<feature type="binding site" evidence="8">
    <location>
        <position position="73"/>
    </location>
    <ligand>
        <name>Fe cation</name>
        <dbReference type="ChEBI" id="CHEBI:24875"/>
        <label>1</label>
    </ligand>
</feature>
<accession>A0A9N9G801</accession>
<comment type="cofactor">
    <cofactor evidence="8">
        <name>Fe cation</name>
        <dbReference type="ChEBI" id="CHEBI:24875"/>
    </cofactor>
    <text evidence="8">Binds 2 iron ions per subunit.</text>
</comment>
<protein>
    <recommendedName>
        <fullName evidence="8">5-demethoxyubiquinone hydroxylase, mitochondrial</fullName>
        <shortName evidence="8">DMQ hydroxylase</shortName>
        <ecNumber evidence="8">1.14.99.60</ecNumber>
    </recommendedName>
    <alternativeName>
        <fullName evidence="8">Ubiquinone biosynthesis monooxygenase COQ7</fullName>
    </alternativeName>
</protein>
<dbReference type="Pfam" id="PF03232">
    <property type="entry name" value="COQ7"/>
    <property type="match status" value="1"/>
</dbReference>
<evidence type="ECO:0000256" key="8">
    <source>
        <dbReference type="HAMAP-Rule" id="MF_03194"/>
    </source>
</evidence>
<organism evidence="9 10">
    <name type="scientific">Cetraspora pellucida</name>
    <dbReference type="NCBI Taxonomy" id="1433469"/>
    <lineage>
        <taxon>Eukaryota</taxon>
        <taxon>Fungi</taxon>
        <taxon>Fungi incertae sedis</taxon>
        <taxon>Mucoromycota</taxon>
        <taxon>Glomeromycotina</taxon>
        <taxon>Glomeromycetes</taxon>
        <taxon>Diversisporales</taxon>
        <taxon>Gigasporaceae</taxon>
        <taxon>Cetraspora</taxon>
    </lineage>
</organism>
<keyword evidence="7 8" id="KW-0472">Membrane</keyword>
<evidence type="ECO:0000256" key="5">
    <source>
        <dbReference type="ARBA" id="ARBA00023004"/>
    </source>
</evidence>
<keyword evidence="8" id="KW-0999">Mitochondrion inner membrane</keyword>
<keyword evidence="8" id="KW-0496">Mitochondrion</keyword>
<feature type="binding site" evidence="8">
    <location>
        <position position="156"/>
    </location>
    <ligand>
        <name>Fe cation</name>
        <dbReference type="ChEBI" id="CHEBI:24875"/>
        <label>2</label>
    </ligand>
</feature>
<feature type="binding site" evidence="8">
    <location>
        <position position="107"/>
    </location>
    <ligand>
        <name>Fe cation</name>
        <dbReference type="ChEBI" id="CHEBI:24875"/>
        <label>1</label>
    </ligand>
</feature>
<gene>
    <name evidence="8" type="primary">COQ7</name>
    <name evidence="9" type="ORF">CPELLU_LOCUS6377</name>
</gene>
<dbReference type="InterPro" id="IPR011566">
    <property type="entry name" value="Ubq_synth_Coq7"/>
</dbReference>
<feature type="binding site" evidence="8">
    <location>
        <position position="192"/>
    </location>
    <ligand>
        <name>Fe cation</name>
        <dbReference type="ChEBI" id="CHEBI:24875"/>
        <label>1</label>
    </ligand>
</feature>
<evidence type="ECO:0000256" key="3">
    <source>
        <dbReference type="ARBA" id="ARBA00022723"/>
    </source>
</evidence>
<feature type="binding site" evidence="8">
    <location>
        <position position="195"/>
    </location>
    <ligand>
        <name>Fe cation</name>
        <dbReference type="ChEBI" id="CHEBI:24875"/>
        <label>2</label>
    </ligand>
</feature>
<comment type="subcellular location">
    <subcellularLocation>
        <location evidence="8">Mitochondrion inner membrane</location>
        <topology evidence="8">Peripheral membrane protein</topology>
        <orientation evidence="8">Matrix side</orientation>
    </subcellularLocation>
</comment>
<comment type="caution">
    <text evidence="9">The sequence shown here is derived from an EMBL/GenBank/DDBJ whole genome shotgun (WGS) entry which is preliminary data.</text>
</comment>
<keyword evidence="5 8" id="KW-0408">Iron</keyword>
<comment type="pathway">
    <text evidence="1 8">Cofactor biosynthesis; ubiquinone biosynthesis.</text>
</comment>
<evidence type="ECO:0000313" key="9">
    <source>
        <dbReference type="EMBL" id="CAG8587427.1"/>
    </source>
</evidence>
<keyword evidence="10" id="KW-1185">Reference proteome</keyword>
<evidence type="ECO:0000256" key="6">
    <source>
        <dbReference type="ARBA" id="ARBA00023033"/>
    </source>
</evidence>
<dbReference type="GO" id="GO:0016709">
    <property type="term" value="F:oxidoreductase activity, acting on paired donors, with incorporation or reduction of molecular oxygen, NAD(P)H as one donor, and incorporation of one atom of oxygen"/>
    <property type="evidence" value="ECO:0007669"/>
    <property type="project" value="UniProtKB-UniRule"/>
</dbReference>
<sequence length="231" mass="26739">MISIYLRQFSRTIHANLFSVNINLNNDRLQILRHQFACLQNKRTIKSTTQNDKLTDEQKKLIDGMIRVDQAGEIGANWIYKGQMFILGRDKKVGPVIQEMWDQEKHHLRTFDEMIPRYRVRPTLLRPIWEAVGFILGAGTALMGKEAAMACTEAVETVIGEHYNDQLRDLLHIENVDVEDLKKIIKEFRDDELHHLDTAVDYEARKAPLYSLLSTVIHNGCKAAIWITTRI</sequence>
<evidence type="ECO:0000256" key="2">
    <source>
        <dbReference type="ARBA" id="ARBA00022688"/>
    </source>
</evidence>
<evidence type="ECO:0000313" key="10">
    <source>
        <dbReference type="Proteomes" id="UP000789759"/>
    </source>
</evidence>
<keyword evidence="3 8" id="KW-0479">Metal-binding</keyword>
<dbReference type="Proteomes" id="UP000789759">
    <property type="component" value="Unassembled WGS sequence"/>
</dbReference>
<keyword evidence="6 8" id="KW-0503">Monooxygenase</keyword>
<feature type="binding site" evidence="8">
    <location>
        <position position="104"/>
    </location>
    <ligand>
        <name>Fe cation</name>
        <dbReference type="ChEBI" id="CHEBI:24875"/>
        <label>2</label>
    </ligand>
</feature>
<evidence type="ECO:0000256" key="4">
    <source>
        <dbReference type="ARBA" id="ARBA00023002"/>
    </source>
</evidence>
<comment type="catalytic activity">
    <reaction evidence="8">
        <text>a 5-methoxy-2-methyl-3-(all-trans-polyprenyl)benzene-1,4-diol + AH2 + O2 = a 3-demethylubiquinol + A + H2O</text>
        <dbReference type="Rhea" id="RHEA:50908"/>
        <dbReference type="Rhea" id="RHEA-COMP:10859"/>
        <dbReference type="Rhea" id="RHEA-COMP:10914"/>
        <dbReference type="ChEBI" id="CHEBI:13193"/>
        <dbReference type="ChEBI" id="CHEBI:15377"/>
        <dbReference type="ChEBI" id="CHEBI:15379"/>
        <dbReference type="ChEBI" id="CHEBI:17499"/>
        <dbReference type="ChEBI" id="CHEBI:84167"/>
        <dbReference type="ChEBI" id="CHEBI:84422"/>
        <dbReference type="EC" id="1.14.99.60"/>
    </reaction>
</comment>
<reference evidence="9" key="1">
    <citation type="submission" date="2021-06" db="EMBL/GenBank/DDBJ databases">
        <authorList>
            <person name="Kallberg Y."/>
            <person name="Tangrot J."/>
            <person name="Rosling A."/>
        </authorList>
    </citation>
    <scope>NUCLEOTIDE SEQUENCE</scope>
    <source>
        <strain evidence="9">FL966</strain>
    </source>
</reference>
<dbReference type="OrthoDB" id="275371at2759"/>
<comment type="function">
    <text evidence="8">Catalyzes the hydroxylation of 2-polyprenyl-3-methyl-6-methoxy-1,4-benzoquinol (DMQH2) during ubiquinone biosynthesis. Has also a structural role in the COQ enzyme complex, stabilizing other COQ polypeptides.</text>
</comment>
<evidence type="ECO:0000256" key="1">
    <source>
        <dbReference type="ARBA" id="ARBA00004749"/>
    </source>
</evidence>
<dbReference type="GO" id="GO:0006744">
    <property type="term" value="P:ubiquinone biosynthetic process"/>
    <property type="evidence" value="ECO:0007669"/>
    <property type="project" value="UniProtKB-UniRule"/>
</dbReference>
<keyword evidence="4 8" id="KW-0560">Oxidoreductase</keyword>
<feature type="binding site" evidence="8">
    <location>
        <position position="192"/>
    </location>
    <ligand>
        <name>Fe cation</name>
        <dbReference type="ChEBI" id="CHEBI:24875"/>
        <label>2</label>
    </ligand>
</feature>
<dbReference type="PANTHER" id="PTHR11237:SF4">
    <property type="entry name" value="5-DEMETHOXYUBIQUINONE HYDROXYLASE, MITOCHONDRIAL"/>
    <property type="match status" value="1"/>
</dbReference>
<dbReference type="GO" id="GO:0031314">
    <property type="term" value="C:extrinsic component of mitochondrial inner membrane"/>
    <property type="evidence" value="ECO:0007669"/>
    <property type="project" value="UniProtKB-UniRule"/>
</dbReference>
<feature type="binding site" evidence="8">
    <location>
        <position position="104"/>
    </location>
    <ligand>
        <name>Fe cation</name>
        <dbReference type="ChEBI" id="CHEBI:24875"/>
        <label>1</label>
    </ligand>
</feature>
<dbReference type="PANTHER" id="PTHR11237">
    <property type="entry name" value="COENZYME Q10 BIOSYNTHESIS PROTEIN 7"/>
    <property type="match status" value="1"/>
</dbReference>
<dbReference type="HAMAP" id="MF_01658">
    <property type="entry name" value="COQ7"/>
    <property type="match status" value="1"/>
</dbReference>
<dbReference type="CDD" id="cd01042">
    <property type="entry name" value="DMQH"/>
    <property type="match status" value="1"/>
</dbReference>
<dbReference type="GO" id="GO:0008682">
    <property type="term" value="F:3-demethoxyubiquinol 3-hydroxylase activity"/>
    <property type="evidence" value="ECO:0007669"/>
    <property type="project" value="UniProtKB-EC"/>
</dbReference>
<comment type="subunit">
    <text evidence="8">Component of a multi-subunit COQ enzyme complex, composed of at least COQ3, COQ4, COQ5, COQ6, COQ7 and COQ9.</text>
</comment>
<keyword evidence="2 8" id="KW-0831">Ubiquinone biosynthesis</keyword>
<dbReference type="SUPFAM" id="SSF47240">
    <property type="entry name" value="Ferritin-like"/>
    <property type="match status" value="1"/>
</dbReference>
<proteinExistence type="inferred from homology"/>
<comment type="similarity">
    <text evidence="8">Belongs to the COQ7 family.</text>
</comment>
<dbReference type="InterPro" id="IPR009078">
    <property type="entry name" value="Ferritin-like_SF"/>
</dbReference>
<dbReference type="EC" id="1.14.99.60" evidence="8"/>
<evidence type="ECO:0000256" key="7">
    <source>
        <dbReference type="ARBA" id="ARBA00023136"/>
    </source>
</evidence>
<dbReference type="EMBL" id="CAJVQA010003942">
    <property type="protein sequence ID" value="CAG8587427.1"/>
    <property type="molecule type" value="Genomic_DNA"/>
</dbReference>
<name>A0A9N9G801_9GLOM</name>
<dbReference type="AlphaFoldDB" id="A0A9N9G801"/>
<dbReference type="GO" id="GO:0046872">
    <property type="term" value="F:metal ion binding"/>
    <property type="evidence" value="ECO:0007669"/>
    <property type="project" value="UniProtKB-KW"/>
</dbReference>